<keyword evidence="4 6" id="KW-0975">Bacterial flagellum</keyword>
<comment type="subcellular location">
    <subcellularLocation>
        <location evidence="1 6">Bacterial flagellum basal body</location>
    </subcellularLocation>
</comment>
<evidence type="ECO:0000256" key="2">
    <source>
        <dbReference type="ARBA" id="ARBA00009677"/>
    </source>
</evidence>
<sequence>MILADVPLVGMLKTRMGWLQSRQRVLAQNVAHADTPGFRARDLEPVDFKKILTQVPMQRTAMAVTNPEHIAGAASVETDRFGQPRASGKFEIRPSGNAVALEEEMMKVAQTQLDYQTATSLYSRSLGLIKTALGKTK</sequence>
<keyword evidence="8" id="KW-1185">Reference proteome</keyword>
<dbReference type="EMBL" id="AP018907">
    <property type="protein sequence ID" value="BBF91856.1"/>
    <property type="molecule type" value="Genomic_DNA"/>
</dbReference>
<comment type="subunit">
    <text evidence="6">The basal body constitutes a major portion of the flagellar organelle and consists of a number of rings mounted on a central rod.</text>
</comment>
<dbReference type="NCBIfam" id="NF004654">
    <property type="entry name" value="PRK06004.1"/>
    <property type="match status" value="1"/>
</dbReference>
<dbReference type="KEGG" id="blag:BLTE_05410"/>
<evidence type="ECO:0000256" key="5">
    <source>
        <dbReference type="ARBA" id="ARBA00024934"/>
    </source>
</evidence>
<comment type="function">
    <text evidence="5 6">Structural component of flagellum, the bacterial motility apparatus. Part of the rod structure of flagellar basal body.</text>
</comment>
<dbReference type="GO" id="GO:0071973">
    <property type="term" value="P:bacterial-type flagellum-dependent cell motility"/>
    <property type="evidence" value="ECO:0007669"/>
    <property type="project" value="InterPro"/>
</dbReference>
<gene>
    <name evidence="7" type="primary">flgB</name>
    <name evidence="7" type="ORF">BLTE_05410</name>
</gene>
<comment type="similarity">
    <text evidence="2 6">Belongs to the flagella basal body rod proteins family.</text>
</comment>
<organism evidence="7 8">
    <name type="scientific">Blastochloris tepida</name>
    <dbReference type="NCBI Taxonomy" id="2233851"/>
    <lineage>
        <taxon>Bacteria</taxon>
        <taxon>Pseudomonadati</taxon>
        <taxon>Pseudomonadota</taxon>
        <taxon>Alphaproteobacteria</taxon>
        <taxon>Hyphomicrobiales</taxon>
        <taxon>Blastochloridaceae</taxon>
        <taxon>Blastochloris</taxon>
    </lineage>
</organism>
<proteinExistence type="inferred from homology"/>
<protein>
    <recommendedName>
        <fullName evidence="3 6">Flagellar basal body rod protein FlgB</fullName>
    </recommendedName>
</protein>
<name>A0A348FX23_9HYPH</name>
<dbReference type="OrthoDB" id="9788334at2"/>
<dbReference type="InterPro" id="IPR006300">
    <property type="entry name" value="FlgB"/>
</dbReference>
<keyword evidence="7" id="KW-0282">Flagellum</keyword>
<dbReference type="AlphaFoldDB" id="A0A348FX23"/>
<evidence type="ECO:0000256" key="1">
    <source>
        <dbReference type="ARBA" id="ARBA00004117"/>
    </source>
</evidence>
<dbReference type="GO" id="GO:0030694">
    <property type="term" value="C:bacterial-type flagellum basal body, rod"/>
    <property type="evidence" value="ECO:0007669"/>
    <property type="project" value="InterPro"/>
</dbReference>
<evidence type="ECO:0000256" key="3">
    <source>
        <dbReference type="ARBA" id="ARBA00014376"/>
    </source>
</evidence>
<evidence type="ECO:0000256" key="4">
    <source>
        <dbReference type="ARBA" id="ARBA00023143"/>
    </source>
</evidence>
<dbReference type="RefSeq" id="WP_126397397.1">
    <property type="nucleotide sequence ID" value="NZ_AP018907.1"/>
</dbReference>
<evidence type="ECO:0000313" key="8">
    <source>
        <dbReference type="Proteomes" id="UP000266934"/>
    </source>
</evidence>
<dbReference type="Proteomes" id="UP000266934">
    <property type="component" value="Chromosome"/>
</dbReference>
<evidence type="ECO:0000256" key="6">
    <source>
        <dbReference type="PIRNR" id="PIRNR002889"/>
    </source>
</evidence>
<accession>A0A348FX23</accession>
<dbReference type="PIRSF" id="PIRSF002889">
    <property type="entry name" value="Rod_FlgB"/>
    <property type="match status" value="1"/>
</dbReference>
<keyword evidence="7" id="KW-0969">Cilium</keyword>
<reference evidence="7 8" key="1">
    <citation type="submission" date="2018-08" db="EMBL/GenBank/DDBJ databases">
        <title>Complete genome sequencing of Blastochloris tepida GI.</title>
        <authorList>
            <person name="Tsukatani Y."/>
            <person name="Mori H."/>
        </authorList>
    </citation>
    <scope>NUCLEOTIDE SEQUENCE [LARGE SCALE GENOMIC DNA]</scope>
    <source>
        <strain evidence="7 8">GI</strain>
    </source>
</reference>
<dbReference type="NCBIfam" id="TIGR01396">
    <property type="entry name" value="FlgB"/>
    <property type="match status" value="1"/>
</dbReference>
<evidence type="ECO:0000313" key="7">
    <source>
        <dbReference type="EMBL" id="BBF91856.1"/>
    </source>
</evidence>
<keyword evidence="7" id="KW-0966">Cell projection</keyword>